<comment type="caution">
    <text evidence="16">Lacks conserved residue(s) required for the propagation of feature annotation.</text>
</comment>
<evidence type="ECO:0000256" key="16">
    <source>
        <dbReference type="HAMAP-Rule" id="MF_01274"/>
    </source>
</evidence>
<keyword evidence="8 16" id="KW-0808">Transferase</keyword>
<comment type="subunit">
    <text evidence="5 16">Homodimer.</text>
</comment>
<dbReference type="Proteomes" id="UP000001551">
    <property type="component" value="Chromosome"/>
</dbReference>
<keyword evidence="10 16" id="KW-0418">Kinase</keyword>
<evidence type="ECO:0000256" key="12">
    <source>
        <dbReference type="ARBA" id="ARBA00022958"/>
    </source>
</evidence>
<comment type="cofactor">
    <cofactor evidence="16">
        <name>NH4(+)</name>
        <dbReference type="ChEBI" id="CHEBI:28938"/>
    </cofactor>
    <cofactor evidence="16">
        <name>K(+)</name>
        <dbReference type="ChEBI" id="CHEBI:29103"/>
    </cofactor>
    <text evidence="16">A monovalent cation. Ammonium or potassium.</text>
</comment>
<dbReference type="HOGENOM" id="CLU_066627_1_0_9"/>
<dbReference type="InterPro" id="IPR004619">
    <property type="entry name" value="Type_III_PanK"/>
</dbReference>
<dbReference type="GO" id="GO:0004594">
    <property type="term" value="F:pantothenate kinase activity"/>
    <property type="evidence" value="ECO:0007669"/>
    <property type="project" value="UniProtKB-UniRule"/>
</dbReference>
<dbReference type="STRING" id="663278.Ethha_2180"/>
<keyword evidence="11 16" id="KW-0067">ATP-binding</keyword>
<comment type="subcellular location">
    <subcellularLocation>
        <location evidence="3 16">Cytoplasm</location>
    </subcellularLocation>
</comment>
<dbReference type="EMBL" id="CP002400">
    <property type="protein sequence ID" value="ADU27697.1"/>
    <property type="molecule type" value="Genomic_DNA"/>
</dbReference>
<evidence type="ECO:0000313" key="18">
    <source>
        <dbReference type="Proteomes" id="UP000001551"/>
    </source>
</evidence>
<evidence type="ECO:0000256" key="4">
    <source>
        <dbReference type="ARBA" id="ARBA00005225"/>
    </source>
</evidence>
<evidence type="ECO:0000256" key="5">
    <source>
        <dbReference type="ARBA" id="ARBA00011738"/>
    </source>
</evidence>
<evidence type="ECO:0000256" key="9">
    <source>
        <dbReference type="ARBA" id="ARBA00022741"/>
    </source>
</evidence>
<dbReference type="GO" id="GO:0005737">
    <property type="term" value="C:cytoplasm"/>
    <property type="evidence" value="ECO:0007669"/>
    <property type="project" value="UniProtKB-SubCell"/>
</dbReference>
<comment type="catalytic activity">
    <reaction evidence="1 16">
        <text>(R)-pantothenate + ATP = (R)-4'-phosphopantothenate + ADP + H(+)</text>
        <dbReference type="Rhea" id="RHEA:16373"/>
        <dbReference type="ChEBI" id="CHEBI:10986"/>
        <dbReference type="ChEBI" id="CHEBI:15378"/>
        <dbReference type="ChEBI" id="CHEBI:29032"/>
        <dbReference type="ChEBI" id="CHEBI:30616"/>
        <dbReference type="ChEBI" id="CHEBI:456216"/>
        <dbReference type="EC" id="2.7.1.33"/>
    </reaction>
</comment>
<protein>
    <recommendedName>
        <fullName evidence="15 16">Type III pantothenate kinase</fullName>
        <ecNumber evidence="6 16">2.7.1.33</ecNumber>
    </recommendedName>
    <alternativeName>
        <fullName evidence="16">PanK-III</fullName>
    </alternativeName>
    <alternativeName>
        <fullName evidence="16">Pantothenic acid kinase</fullName>
    </alternativeName>
</protein>
<comment type="pathway">
    <text evidence="4 16">Cofactor biosynthesis; coenzyme A biosynthesis; CoA from (R)-pantothenate: step 1/5.</text>
</comment>
<keyword evidence="12 16" id="KW-0630">Potassium</keyword>
<dbReference type="NCBIfam" id="TIGR00671">
    <property type="entry name" value="baf"/>
    <property type="match status" value="1"/>
</dbReference>
<evidence type="ECO:0000256" key="15">
    <source>
        <dbReference type="ARBA" id="ARBA00040883"/>
    </source>
</evidence>
<dbReference type="GO" id="GO:0005524">
    <property type="term" value="F:ATP binding"/>
    <property type="evidence" value="ECO:0007669"/>
    <property type="project" value="UniProtKB-UniRule"/>
</dbReference>
<dbReference type="SUPFAM" id="SSF53067">
    <property type="entry name" value="Actin-like ATPase domain"/>
    <property type="match status" value="2"/>
</dbReference>
<evidence type="ECO:0000256" key="1">
    <source>
        <dbReference type="ARBA" id="ARBA00001206"/>
    </source>
</evidence>
<feature type="active site" description="Proton acceptor" evidence="16">
    <location>
        <position position="109"/>
    </location>
</feature>
<sequence length="258" mass="27208">MILTIDVGNSNIVLGGWKGDALTFVSRMKTDRERMRDDHAVTLKGVLELNGVRVAEVEGAILSSVVPQVTGSLAGAVEKLTGRRALVLGPGLKTGLDIRIDNPSQLGSDIVADAVGALQKYSKPIILFDLGTATTIGTIDREGHYLGGVIFPGVRLGLDALSARTAQLPQVGLEPPHNVIGPNTVEAMKSGAVYGTASFMDGMVARIEAQMGGKATVVATGGIAHEIVPHCRCDVIYDADLLLEGLRAIYRRNCPMNL</sequence>
<keyword evidence="16" id="KW-0479">Metal-binding</keyword>
<evidence type="ECO:0000313" key="17">
    <source>
        <dbReference type="EMBL" id="ADU27697.1"/>
    </source>
</evidence>
<accession>E6U417</accession>
<dbReference type="NCBIfam" id="NF009855">
    <property type="entry name" value="PRK13321.1"/>
    <property type="match status" value="1"/>
</dbReference>
<dbReference type="PANTHER" id="PTHR34265:SF1">
    <property type="entry name" value="TYPE III PANTOTHENATE KINASE"/>
    <property type="match status" value="1"/>
</dbReference>
<dbReference type="GO" id="GO:0046872">
    <property type="term" value="F:metal ion binding"/>
    <property type="evidence" value="ECO:0007669"/>
    <property type="project" value="UniProtKB-KW"/>
</dbReference>
<evidence type="ECO:0000256" key="10">
    <source>
        <dbReference type="ARBA" id="ARBA00022777"/>
    </source>
</evidence>
<dbReference type="GO" id="GO:0015937">
    <property type="term" value="P:coenzyme A biosynthetic process"/>
    <property type="evidence" value="ECO:0007669"/>
    <property type="project" value="UniProtKB-UniRule"/>
</dbReference>
<evidence type="ECO:0000256" key="6">
    <source>
        <dbReference type="ARBA" id="ARBA00012102"/>
    </source>
</evidence>
<evidence type="ECO:0000256" key="14">
    <source>
        <dbReference type="ARBA" id="ARBA00038036"/>
    </source>
</evidence>
<gene>
    <name evidence="16" type="primary">coaX</name>
    <name evidence="17" type="ordered locus">Ethha_2180</name>
</gene>
<keyword evidence="18" id="KW-1185">Reference proteome</keyword>
<evidence type="ECO:0000256" key="2">
    <source>
        <dbReference type="ARBA" id="ARBA00001958"/>
    </source>
</evidence>
<dbReference type="KEGG" id="eha:Ethha_2180"/>
<dbReference type="InterPro" id="IPR043129">
    <property type="entry name" value="ATPase_NBD"/>
</dbReference>
<reference evidence="17 18" key="1">
    <citation type="submission" date="2010-12" db="EMBL/GenBank/DDBJ databases">
        <title>Complete sequence of Ethanoligenens harbinense YUAN-3.</title>
        <authorList>
            <person name="Lucas S."/>
            <person name="Copeland A."/>
            <person name="Lapidus A."/>
            <person name="Cheng J.-F."/>
            <person name="Bruce D."/>
            <person name="Goodwin L."/>
            <person name="Pitluck S."/>
            <person name="Chertkov O."/>
            <person name="Misra M."/>
            <person name="Detter J.C."/>
            <person name="Han C."/>
            <person name="Tapia R."/>
            <person name="Land M."/>
            <person name="Hauser L."/>
            <person name="Jeffries C."/>
            <person name="Kyrpides N."/>
            <person name="Ivanova N."/>
            <person name="Mikhailova N."/>
            <person name="Wang A."/>
            <person name="Mouttaki H."/>
            <person name="He Z."/>
            <person name="Zhou J."/>
            <person name="Hemme C.L."/>
            <person name="Woyke T."/>
        </authorList>
    </citation>
    <scope>NUCLEOTIDE SEQUENCE [LARGE SCALE GENOMIC DNA]</scope>
    <source>
        <strain evidence="18">DSM 18485 / JCM 12961 / CGMCC 1.5033 / YUAN-3</strain>
    </source>
</reference>
<dbReference type="UniPathway" id="UPA00241">
    <property type="reaction ID" value="UER00352"/>
</dbReference>
<comment type="cofactor">
    <cofactor evidence="2">
        <name>K(+)</name>
        <dbReference type="ChEBI" id="CHEBI:29103"/>
    </cofactor>
</comment>
<keyword evidence="13 16" id="KW-0173">Coenzyme A biosynthesis</keyword>
<dbReference type="CDD" id="cd24015">
    <property type="entry name" value="ASKHA_NBD_PanK-III"/>
    <property type="match status" value="1"/>
</dbReference>
<feature type="binding site" evidence="16">
    <location>
        <position position="129"/>
    </location>
    <ligand>
        <name>K(+)</name>
        <dbReference type="ChEBI" id="CHEBI:29103"/>
    </ligand>
</feature>
<name>E6U417_ETHHY</name>
<dbReference type="PANTHER" id="PTHR34265">
    <property type="entry name" value="TYPE III PANTOTHENATE KINASE"/>
    <property type="match status" value="1"/>
</dbReference>
<keyword evidence="7 16" id="KW-0963">Cytoplasm</keyword>
<evidence type="ECO:0000256" key="13">
    <source>
        <dbReference type="ARBA" id="ARBA00022993"/>
    </source>
</evidence>
<dbReference type="Gene3D" id="3.30.420.40">
    <property type="match status" value="2"/>
</dbReference>
<evidence type="ECO:0000256" key="11">
    <source>
        <dbReference type="ARBA" id="ARBA00022840"/>
    </source>
</evidence>
<keyword evidence="9 16" id="KW-0547">Nucleotide-binding</keyword>
<dbReference type="RefSeq" id="WP_013486045.1">
    <property type="nucleotide sequence ID" value="NC_014828.1"/>
</dbReference>
<dbReference type="Pfam" id="PF03309">
    <property type="entry name" value="Pan_kinase"/>
    <property type="match status" value="1"/>
</dbReference>
<dbReference type="AlphaFoldDB" id="E6U417"/>
<feature type="binding site" evidence="16">
    <location>
        <position position="184"/>
    </location>
    <ligand>
        <name>substrate</name>
    </ligand>
</feature>
<dbReference type="eggNOG" id="COG1521">
    <property type="taxonomic scope" value="Bacteria"/>
</dbReference>
<comment type="function">
    <text evidence="16">Catalyzes the phosphorylation of pantothenate (Pan), the first step in CoA biosynthesis.</text>
</comment>
<feature type="binding site" evidence="16">
    <location>
        <position position="132"/>
    </location>
    <ligand>
        <name>ATP</name>
        <dbReference type="ChEBI" id="CHEBI:30616"/>
    </ligand>
</feature>
<evidence type="ECO:0000256" key="7">
    <source>
        <dbReference type="ARBA" id="ARBA00022490"/>
    </source>
</evidence>
<organism evidence="17 18">
    <name type="scientific">Ethanoligenens harbinense (strain DSM 18485 / JCM 12961 / CGMCC 1.5033 / YUAN-3)</name>
    <dbReference type="NCBI Taxonomy" id="663278"/>
    <lineage>
        <taxon>Bacteria</taxon>
        <taxon>Bacillati</taxon>
        <taxon>Bacillota</taxon>
        <taxon>Clostridia</taxon>
        <taxon>Eubacteriales</taxon>
        <taxon>Oscillospiraceae</taxon>
        <taxon>Ethanoligenens</taxon>
    </lineage>
</organism>
<evidence type="ECO:0000256" key="3">
    <source>
        <dbReference type="ARBA" id="ARBA00004496"/>
    </source>
</evidence>
<dbReference type="EC" id="2.7.1.33" evidence="6 16"/>
<feature type="binding site" evidence="16">
    <location>
        <begin position="107"/>
        <end position="110"/>
    </location>
    <ligand>
        <name>substrate</name>
    </ligand>
</feature>
<dbReference type="HAMAP" id="MF_01274">
    <property type="entry name" value="Pantothen_kinase_3"/>
    <property type="match status" value="1"/>
</dbReference>
<comment type="similarity">
    <text evidence="14 16">Belongs to the type III pantothenate kinase family.</text>
</comment>
<evidence type="ECO:0000256" key="8">
    <source>
        <dbReference type="ARBA" id="ARBA00022679"/>
    </source>
</evidence>
<feature type="binding site" evidence="16">
    <location>
        <begin position="6"/>
        <end position="13"/>
    </location>
    <ligand>
        <name>ATP</name>
        <dbReference type="ChEBI" id="CHEBI:30616"/>
    </ligand>
</feature>
<proteinExistence type="inferred from homology"/>